<reference evidence="2" key="1">
    <citation type="submission" date="2022-10" db="EMBL/GenBank/DDBJ databases">
        <title>The complete genomes of actinobacterial strains from the NBC collection.</title>
        <authorList>
            <person name="Joergensen T.S."/>
            <person name="Alvarez Arevalo M."/>
            <person name="Sterndorff E.B."/>
            <person name="Faurdal D."/>
            <person name="Vuksanovic O."/>
            <person name="Mourched A.-S."/>
            <person name="Charusanti P."/>
            <person name="Shaw S."/>
            <person name="Blin K."/>
            <person name="Weber T."/>
        </authorList>
    </citation>
    <scope>NUCLEOTIDE SEQUENCE</scope>
    <source>
        <strain evidence="2">NBC_00003</strain>
    </source>
</reference>
<proteinExistence type="predicted"/>
<dbReference type="PROSITE" id="PS51257">
    <property type="entry name" value="PROKAR_LIPOPROTEIN"/>
    <property type="match status" value="1"/>
</dbReference>
<feature type="compositionally biased region" description="Low complexity" evidence="1">
    <location>
        <begin position="34"/>
        <end position="48"/>
    </location>
</feature>
<feature type="region of interest" description="Disordered" evidence="1">
    <location>
        <begin position="26"/>
        <end position="67"/>
    </location>
</feature>
<organism evidence="2">
    <name type="scientific">Streptomyces sp. NBC_00003</name>
    <dbReference type="NCBI Taxonomy" id="2903608"/>
    <lineage>
        <taxon>Bacteria</taxon>
        <taxon>Bacillati</taxon>
        <taxon>Actinomycetota</taxon>
        <taxon>Actinomycetes</taxon>
        <taxon>Kitasatosporales</taxon>
        <taxon>Streptomycetaceae</taxon>
        <taxon>Streptomyces</taxon>
    </lineage>
</organism>
<evidence type="ECO:0000256" key="1">
    <source>
        <dbReference type="SAM" id="MobiDB-lite"/>
    </source>
</evidence>
<name>A0AAU2V4T9_9ACTN</name>
<dbReference type="EMBL" id="CP108318">
    <property type="protein sequence ID" value="WTW62333.1"/>
    <property type="molecule type" value="Genomic_DNA"/>
</dbReference>
<accession>A0AAU2V4T9</accession>
<gene>
    <name evidence="2" type="ORF">OG549_17665</name>
</gene>
<dbReference type="AlphaFoldDB" id="A0AAU2V4T9"/>
<feature type="region of interest" description="Disordered" evidence="1">
    <location>
        <begin position="132"/>
        <end position="163"/>
    </location>
</feature>
<sequence length="163" mass="15902">MHRHIRTAAFAAAGLSAALVLTGCGSSDKKSDPAPKASSGSGGASSAPGGEGTPAKSGDLQGSWTATSGGKTVTMAIAGKNAALLSPHVCSGTVAESSGMTMLTLKCADGNTERTKGMATIKGDNLEVKWEGGGTDSFTRGKAGSLPTDLPTAGLPTAGLPTP</sequence>
<protein>
    <recommendedName>
        <fullName evidence="3">Lipoprotein</fullName>
    </recommendedName>
</protein>
<evidence type="ECO:0008006" key="3">
    <source>
        <dbReference type="Google" id="ProtNLM"/>
    </source>
</evidence>
<evidence type="ECO:0000313" key="2">
    <source>
        <dbReference type="EMBL" id="WTW62333.1"/>
    </source>
</evidence>